<reference evidence="3" key="1">
    <citation type="submission" date="2007-08" db="EMBL/GenBank/DDBJ databases">
        <title>Annotation of Burkholderia pseudomallei 1710a.</title>
        <authorList>
            <person name="Harkins D.M."/>
            <person name="DeShazer D."/>
            <person name="Woods D.E."/>
            <person name="Brinkac L.M."/>
            <person name="Brown K.A."/>
            <person name="Hung G.C."/>
            <person name="Tuanyok A."/>
            <person name="Zhang B."/>
            <person name="Nierman W.C."/>
        </authorList>
    </citation>
    <scope>NUCLEOTIDE SEQUENCE [LARGE SCALE GENOMIC DNA]</scope>
    <source>
        <strain evidence="3">1710a</strain>
    </source>
</reference>
<proteinExistence type="predicted"/>
<gene>
    <name evidence="2" type="ORF">BURPS1710A_A0208</name>
</gene>
<dbReference type="EMBL" id="CM000833">
    <property type="protein sequence ID" value="EET04096.1"/>
    <property type="molecule type" value="Genomic_DNA"/>
</dbReference>
<dbReference type="AlphaFoldDB" id="A0A0E1VVR4"/>
<reference evidence="2 3" key="2">
    <citation type="submission" date="2009-05" db="EMBL/GenBank/DDBJ databases">
        <authorList>
            <person name="Harkins D.M."/>
            <person name="DeShazer D."/>
            <person name="Woods D.E."/>
            <person name="Brinkac L.M."/>
            <person name="Brown K.A."/>
            <person name="Hung G.C."/>
            <person name="Tuanyok A."/>
            <person name="Zhang B."/>
            <person name="Nierman W.C."/>
        </authorList>
    </citation>
    <scope>NUCLEOTIDE SEQUENCE [LARGE SCALE GENOMIC DNA]</scope>
    <source>
        <strain evidence="2 3">1710a</strain>
    </source>
</reference>
<dbReference type="Proteomes" id="UP000001812">
    <property type="component" value="Chromosome II"/>
</dbReference>
<evidence type="ECO:0000313" key="3">
    <source>
        <dbReference type="Proteomes" id="UP000001812"/>
    </source>
</evidence>
<organism evidence="2 3">
    <name type="scientific">Burkholderia pseudomallei 1710a</name>
    <dbReference type="NCBI Taxonomy" id="320371"/>
    <lineage>
        <taxon>Bacteria</taxon>
        <taxon>Pseudomonadati</taxon>
        <taxon>Pseudomonadota</taxon>
        <taxon>Betaproteobacteria</taxon>
        <taxon>Burkholderiales</taxon>
        <taxon>Burkholderiaceae</taxon>
        <taxon>Burkholderia</taxon>
        <taxon>pseudomallei group</taxon>
    </lineage>
</organism>
<feature type="region of interest" description="Disordered" evidence="1">
    <location>
        <begin position="1"/>
        <end position="25"/>
    </location>
</feature>
<name>A0A0E1VVR4_BURPE</name>
<evidence type="ECO:0000256" key="1">
    <source>
        <dbReference type="SAM" id="MobiDB-lite"/>
    </source>
</evidence>
<evidence type="ECO:0000313" key="2">
    <source>
        <dbReference type="EMBL" id="EET04096.1"/>
    </source>
</evidence>
<protein>
    <submittedName>
        <fullName evidence="2">Uncharacterized protein</fullName>
    </submittedName>
</protein>
<accession>A0A0E1VVR4</accession>
<dbReference type="HOGENOM" id="CLU_2970615_0_0_4"/>
<sequence>MCCELQSSRAARRASLPRRAPPAACRRRMPLHRAVASSRCGPAHPGRALNACTPASPA</sequence>